<comment type="caution">
    <text evidence="2">The sequence shown here is derived from an EMBL/GenBank/DDBJ whole genome shotgun (WGS) entry which is preliminary data.</text>
</comment>
<sequence>MNEQQDDLNEGWNASRYLRGEDGDHDCDDICDLFGTPLPRIPPCVVEDMLTHDSSGIGVGIGHANEESSDDSDHTAEDNDEDNDDKDGDAMDFMAIDDKPAAIQDLDKILDPWVD</sequence>
<dbReference type="EMBL" id="CAKOGP040000091">
    <property type="protein sequence ID" value="CAJ1929768.1"/>
    <property type="molecule type" value="Genomic_DNA"/>
</dbReference>
<evidence type="ECO:0000313" key="2">
    <source>
        <dbReference type="EMBL" id="CAJ1929768.1"/>
    </source>
</evidence>
<organism evidence="2 3">
    <name type="scientific">Cylindrotheca closterium</name>
    <dbReference type="NCBI Taxonomy" id="2856"/>
    <lineage>
        <taxon>Eukaryota</taxon>
        <taxon>Sar</taxon>
        <taxon>Stramenopiles</taxon>
        <taxon>Ochrophyta</taxon>
        <taxon>Bacillariophyta</taxon>
        <taxon>Bacillariophyceae</taxon>
        <taxon>Bacillariophycidae</taxon>
        <taxon>Bacillariales</taxon>
        <taxon>Bacillariaceae</taxon>
        <taxon>Cylindrotheca</taxon>
    </lineage>
</organism>
<evidence type="ECO:0000256" key="1">
    <source>
        <dbReference type="SAM" id="MobiDB-lite"/>
    </source>
</evidence>
<reference evidence="2" key="1">
    <citation type="submission" date="2023-08" db="EMBL/GenBank/DDBJ databases">
        <authorList>
            <person name="Audoor S."/>
            <person name="Bilcke G."/>
        </authorList>
    </citation>
    <scope>NUCLEOTIDE SEQUENCE</scope>
</reference>
<name>A0AAD2CCR6_9STRA</name>
<evidence type="ECO:0000313" key="3">
    <source>
        <dbReference type="Proteomes" id="UP001295423"/>
    </source>
</evidence>
<accession>A0AAD2CCR6</accession>
<protein>
    <submittedName>
        <fullName evidence="2">Uncharacterized protein</fullName>
    </submittedName>
</protein>
<keyword evidence="3" id="KW-1185">Reference proteome</keyword>
<dbReference type="AlphaFoldDB" id="A0AAD2CCR6"/>
<proteinExistence type="predicted"/>
<gene>
    <name evidence="2" type="ORF">CYCCA115_LOCUS1760</name>
</gene>
<feature type="region of interest" description="Disordered" evidence="1">
    <location>
        <begin position="55"/>
        <end position="92"/>
    </location>
</feature>
<feature type="compositionally biased region" description="Acidic residues" evidence="1">
    <location>
        <begin position="78"/>
        <end position="87"/>
    </location>
</feature>
<dbReference type="Proteomes" id="UP001295423">
    <property type="component" value="Unassembled WGS sequence"/>
</dbReference>